<dbReference type="EMBL" id="LNZB01000051">
    <property type="protein sequence ID" value="KTD76556.1"/>
    <property type="molecule type" value="Genomic_DNA"/>
</dbReference>
<gene>
    <name evidence="1" type="ORF">Lwal_2278</name>
</gene>
<dbReference type="RefSeq" id="WP_058480905.1">
    <property type="nucleotide sequence ID" value="NZ_CAAAIQ010000001.1"/>
</dbReference>
<dbReference type="Gene3D" id="3.10.450.620">
    <property type="entry name" value="JHP933, nucleotidyltransferase-like core domain"/>
    <property type="match status" value="1"/>
</dbReference>
<sequence>MFLHELPDAKDLFMVISEEKGISPSIVEKDYWVMHALWGLQQQHDFELKGGTSLSKGFNLINRFSEDIDVQVHPKPELNLKISKNHDKASHIEARSTFFDAVSDQLTIQDLSFSRDHEFDDKKMRSAGIRGQYTSHFEPLKALKEGILFEMGFDKTTPYEEKDISSWAYDKVIASGIKVFDNRALKVKCYYPEYTFVEKLQTISTKYRKNKAEKTTSPVNFIRHYYDVYMLLQNERILDFISTEEYKTYKTEKFGRDDELDLCKNPAFLLSVAGELDTFSKLYDQKSEIYFGNHPQFSEILELIKQFSTKI</sequence>
<organism evidence="1 2">
    <name type="scientific">Legionella waltersii</name>
    <dbReference type="NCBI Taxonomy" id="66969"/>
    <lineage>
        <taxon>Bacteria</taxon>
        <taxon>Pseudomonadati</taxon>
        <taxon>Pseudomonadota</taxon>
        <taxon>Gammaproteobacteria</taxon>
        <taxon>Legionellales</taxon>
        <taxon>Legionellaceae</taxon>
        <taxon>Legionella</taxon>
    </lineage>
</organism>
<keyword evidence="2" id="KW-1185">Reference proteome</keyword>
<dbReference type="Proteomes" id="UP000054729">
    <property type="component" value="Unassembled WGS sequence"/>
</dbReference>
<evidence type="ECO:0000313" key="1">
    <source>
        <dbReference type="EMBL" id="KTD76556.1"/>
    </source>
</evidence>
<dbReference type="STRING" id="66969.Lwal_2278"/>
<evidence type="ECO:0000313" key="2">
    <source>
        <dbReference type="Proteomes" id="UP000054729"/>
    </source>
</evidence>
<comment type="caution">
    <text evidence="1">The sequence shown here is derived from an EMBL/GenBank/DDBJ whole genome shotgun (WGS) entry which is preliminary data.</text>
</comment>
<dbReference type="PATRIC" id="fig|66969.6.peg.2477"/>
<protein>
    <recommendedName>
        <fullName evidence="3">Nucleotidyl transferase AbiEii/AbiGii toxin family protein</fullName>
    </recommendedName>
</protein>
<proteinExistence type="predicted"/>
<name>A0A0W1A5A9_9GAMM</name>
<dbReference type="InterPro" id="IPR014942">
    <property type="entry name" value="AbiEii"/>
</dbReference>
<reference evidence="1 2" key="1">
    <citation type="submission" date="2015-11" db="EMBL/GenBank/DDBJ databases">
        <title>Genomic analysis of 38 Legionella species identifies large and diverse effector repertoires.</title>
        <authorList>
            <person name="Burstein D."/>
            <person name="Amaro F."/>
            <person name="Zusman T."/>
            <person name="Lifshitz Z."/>
            <person name="Cohen O."/>
            <person name="Gilbert J.A."/>
            <person name="Pupko T."/>
            <person name="Shuman H.A."/>
            <person name="Segal G."/>
        </authorList>
    </citation>
    <scope>NUCLEOTIDE SEQUENCE [LARGE SCALE GENOMIC DNA]</scope>
    <source>
        <strain evidence="1 2">ATCC 51914</strain>
    </source>
</reference>
<evidence type="ECO:0008006" key="3">
    <source>
        <dbReference type="Google" id="ProtNLM"/>
    </source>
</evidence>
<dbReference type="AlphaFoldDB" id="A0A0W1A5A9"/>
<accession>A0A0W1A5A9</accession>
<dbReference type="Pfam" id="PF08843">
    <property type="entry name" value="AbiEii"/>
    <property type="match status" value="1"/>
</dbReference>